<name>A0A1H9B8A3_9EURY</name>
<dbReference type="RefSeq" id="WP_090613355.1">
    <property type="nucleotide sequence ID" value="NZ_FOFD01000001.1"/>
</dbReference>
<keyword evidence="2" id="KW-0249">Electron transport</keyword>
<dbReference type="SUPFAM" id="SSF52833">
    <property type="entry name" value="Thioredoxin-like"/>
    <property type="match status" value="1"/>
</dbReference>
<proteinExistence type="inferred from homology"/>
<dbReference type="STRING" id="1186196.SAMN04489841_0659"/>
<dbReference type="PROSITE" id="PS51318">
    <property type="entry name" value="TAT"/>
    <property type="match status" value="1"/>
</dbReference>
<feature type="compositionally biased region" description="Low complexity" evidence="3">
    <location>
        <begin position="276"/>
        <end position="298"/>
    </location>
</feature>
<evidence type="ECO:0000313" key="5">
    <source>
        <dbReference type="EMBL" id="SEP84967.1"/>
    </source>
</evidence>
<dbReference type="Gene3D" id="3.40.30.10">
    <property type="entry name" value="Glutaredoxin"/>
    <property type="match status" value="1"/>
</dbReference>
<organism evidence="5 6">
    <name type="scientific">Natrinema salaciae</name>
    <dbReference type="NCBI Taxonomy" id="1186196"/>
    <lineage>
        <taxon>Archaea</taxon>
        <taxon>Methanobacteriati</taxon>
        <taxon>Methanobacteriota</taxon>
        <taxon>Stenosarchaea group</taxon>
        <taxon>Halobacteria</taxon>
        <taxon>Halobacteriales</taxon>
        <taxon>Natrialbaceae</taxon>
        <taxon>Natrinema</taxon>
    </lineage>
</organism>
<reference evidence="6" key="1">
    <citation type="submission" date="2016-10" db="EMBL/GenBank/DDBJ databases">
        <authorList>
            <person name="Varghese N."/>
            <person name="Submissions S."/>
        </authorList>
    </citation>
    <scope>NUCLEOTIDE SEQUENCE [LARGE SCALE GENOMIC DNA]</scope>
    <source>
        <strain evidence="6">DSM 25055</strain>
    </source>
</reference>
<accession>A0A1H9B8A3</accession>
<evidence type="ECO:0000256" key="1">
    <source>
        <dbReference type="ARBA" id="ARBA00007787"/>
    </source>
</evidence>
<comment type="similarity">
    <text evidence="1">Belongs to the glutaredoxin family.</text>
</comment>
<dbReference type="Proteomes" id="UP000199114">
    <property type="component" value="Unassembled WGS sequence"/>
</dbReference>
<keyword evidence="2" id="KW-0813">Transport</keyword>
<keyword evidence="6" id="KW-1185">Reference proteome</keyword>
<sequence>MQNEMRTQRRNVLAATGTVALLGVGGAAGITSGQTSSNIANAPVPASPNDYAYPTMGADDAPTATLYGNFKCPYTKEFVGRNLHAIIDEFVETGRLKIQFYNLAYDPGSTSSTFISSSDPRAAAMGNGVWDADPDSYWQFFAETFDDPLEGDVDGDELASRARAAGVSNADEIVERVRAGEYDANVEAISSEAAADGVTYTPTLELAGETTSPRHGTQDTLNWIEARLDDAPNETDAANGEGSSEQSEDESDDQDSADATESDEQADEPNGGPSESDAGSSESNARSSSSGSDTGSSETDADVIQTETKTEDGGGNATWNQNAECEGPWDTSDLWEQKQEC</sequence>
<dbReference type="OrthoDB" id="15256at2157"/>
<dbReference type="InterPro" id="IPR036249">
    <property type="entry name" value="Thioredoxin-like_sf"/>
</dbReference>
<evidence type="ECO:0000256" key="2">
    <source>
        <dbReference type="ARBA" id="ARBA00022982"/>
    </source>
</evidence>
<protein>
    <submittedName>
        <fullName evidence="5">Thioredoxin</fullName>
    </submittedName>
</protein>
<dbReference type="EMBL" id="FOFD01000001">
    <property type="protein sequence ID" value="SEP84967.1"/>
    <property type="molecule type" value="Genomic_DNA"/>
</dbReference>
<evidence type="ECO:0000259" key="4">
    <source>
        <dbReference type="Pfam" id="PF13462"/>
    </source>
</evidence>
<evidence type="ECO:0000313" key="6">
    <source>
        <dbReference type="Proteomes" id="UP000199114"/>
    </source>
</evidence>
<feature type="compositionally biased region" description="Acidic residues" evidence="3">
    <location>
        <begin position="246"/>
        <end position="267"/>
    </location>
</feature>
<feature type="region of interest" description="Disordered" evidence="3">
    <location>
        <begin position="232"/>
        <end position="341"/>
    </location>
</feature>
<evidence type="ECO:0000256" key="3">
    <source>
        <dbReference type="SAM" id="MobiDB-lite"/>
    </source>
</evidence>
<dbReference type="Pfam" id="PF13462">
    <property type="entry name" value="Thioredoxin_4"/>
    <property type="match status" value="1"/>
</dbReference>
<feature type="domain" description="Thioredoxin-like fold" evidence="4">
    <location>
        <begin position="54"/>
        <end position="224"/>
    </location>
</feature>
<gene>
    <name evidence="5" type="ORF">SAMN04489841_0659</name>
</gene>
<dbReference type="InterPro" id="IPR012336">
    <property type="entry name" value="Thioredoxin-like_fold"/>
</dbReference>
<dbReference type="AlphaFoldDB" id="A0A1H9B8A3"/>
<dbReference type="InterPro" id="IPR006311">
    <property type="entry name" value="TAT_signal"/>
</dbReference>